<keyword evidence="4" id="KW-1185">Reference proteome</keyword>
<protein>
    <recommendedName>
        <fullName evidence="5">Acid phosphatase</fullName>
    </recommendedName>
</protein>
<dbReference type="SUPFAM" id="SSF56300">
    <property type="entry name" value="Metallo-dependent phosphatases"/>
    <property type="match status" value="1"/>
</dbReference>
<evidence type="ECO:0008006" key="5">
    <source>
        <dbReference type="Google" id="ProtNLM"/>
    </source>
</evidence>
<keyword evidence="1" id="KW-0732">Signal</keyword>
<dbReference type="InterPro" id="IPR029052">
    <property type="entry name" value="Metallo-depent_PP-like"/>
</dbReference>
<dbReference type="PANTHER" id="PTHR10161:SF14">
    <property type="entry name" value="TARTRATE-RESISTANT ACID PHOSPHATASE TYPE 5"/>
    <property type="match status" value="1"/>
</dbReference>
<reference evidence="3 4" key="1">
    <citation type="journal article" date="2023" name="Commun. Biol.">
        <title>Genome analysis of Parmales, the sister group of diatoms, reveals the evolutionary specialization of diatoms from phago-mixotrophs to photoautotrophs.</title>
        <authorList>
            <person name="Ban H."/>
            <person name="Sato S."/>
            <person name="Yoshikawa S."/>
            <person name="Yamada K."/>
            <person name="Nakamura Y."/>
            <person name="Ichinomiya M."/>
            <person name="Sato N."/>
            <person name="Blanc-Mathieu R."/>
            <person name="Endo H."/>
            <person name="Kuwata A."/>
            <person name="Ogata H."/>
        </authorList>
    </citation>
    <scope>NUCLEOTIDE SEQUENCE [LARGE SCALE GENOMIC DNA]</scope>
</reference>
<evidence type="ECO:0000313" key="4">
    <source>
        <dbReference type="Proteomes" id="UP001165060"/>
    </source>
</evidence>
<sequence>MGLLVSKAVVYMGRIEWSGKDVADVTIADGLTEIKQRTFQGCKGLTKSDLNLLVFGDWGGLPISPYWTLAERATARGLDRIGGEIGAAFALALGDNFYYDGVENLSDPRFYHTFENVYTGANLQAPDFFRVIAGNHDHNGNVSAEILYSGVSDRWHYPDYYYDFVESYGDGNTAHFIMLDTVVISGPSSDADGGTLTGSNYGGPQEHHVELADSQLAWLESTLSASTADH</sequence>
<organism evidence="3 4">
    <name type="scientific">Tetraparma gracilis</name>
    <dbReference type="NCBI Taxonomy" id="2962635"/>
    <lineage>
        <taxon>Eukaryota</taxon>
        <taxon>Sar</taxon>
        <taxon>Stramenopiles</taxon>
        <taxon>Ochrophyta</taxon>
        <taxon>Bolidophyceae</taxon>
        <taxon>Parmales</taxon>
        <taxon>Triparmaceae</taxon>
        <taxon>Tetraparma</taxon>
    </lineage>
</organism>
<evidence type="ECO:0000313" key="3">
    <source>
        <dbReference type="EMBL" id="GMI26329.1"/>
    </source>
</evidence>
<evidence type="ECO:0000256" key="1">
    <source>
        <dbReference type="ARBA" id="ARBA00022729"/>
    </source>
</evidence>
<comment type="caution">
    <text evidence="3">The sequence shown here is derived from an EMBL/GenBank/DDBJ whole genome shotgun (WGS) entry which is preliminary data.</text>
</comment>
<keyword evidence="2" id="KW-0378">Hydrolase</keyword>
<name>A0ABQ6MHA0_9STRA</name>
<dbReference type="Gene3D" id="3.60.21.10">
    <property type="match status" value="1"/>
</dbReference>
<gene>
    <name evidence="3" type="ORF">TeGR_g10831</name>
</gene>
<dbReference type="EMBL" id="BRYB01004143">
    <property type="protein sequence ID" value="GMI26329.1"/>
    <property type="molecule type" value="Genomic_DNA"/>
</dbReference>
<dbReference type="Proteomes" id="UP001165060">
    <property type="component" value="Unassembled WGS sequence"/>
</dbReference>
<proteinExistence type="predicted"/>
<dbReference type="InterPro" id="IPR051558">
    <property type="entry name" value="Metallophosphoesterase_PAP"/>
</dbReference>
<dbReference type="PANTHER" id="PTHR10161">
    <property type="entry name" value="TARTRATE-RESISTANT ACID PHOSPHATASE TYPE 5"/>
    <property type="match status" value="1"/>
</dbReference>
<accession>A0ABQ6MHA0</accession>
<feature type="non-terminal residue" evidence="3">
    <location>
        <position position="230"/>
    </location>
</feature>
<evidence type="ECO:0000256" key="2">
    <source>
        <dbReference type="ARBA" id="ARBA00022801"/>
    </source>
</evidence>